<keyword evidence="3" id="KW-1185">Reference proteome</keyword>
<reference evidence="2 3" key="1">
    <citation type="submission" date="2013-03" db="EMBL/GenBank/DDBJ databases">
        <title>The Genome Sequence of Exophiala aquamarina CBS 119918.</title>
        <authorList>
            <consortium name="The Broad Institute Genomics Platform"/>
            <person name="Cuomo C."/>
            <person name="de Hoog S."/>
            <person name="Gorbushina A."/>
            <person name="Walker B."/>
            <person name="Young S.K."/>
            <person name="Zeng Q."/>
            <person name="Gargeya S."/>
            <person name="Fitzgerald M."/>
            <person name="Haas B."/>
            <person name="Abouelleil A."/>
            <person name="Allen A.W."/>
            <person name="Alvarado L."/>
            <person name="Arachchi H.M."/>
            <person name="Berlin A.M."/>
            <person name="Chapman S.B."/>
            <person name="Gainer-Dewar J."/>
            <person name="Goldberg J."/>
            <person name="Griggs A."/>
            <person name="Gujja S."/>
            <person name="Hansen M."/>
            <person name="Howarth C."/>
            <person name="Imamovic A."/>
            <person name="Ireland A."/>
            <person name="Larimer J."/>
            <person name="McCowan C."/>
            <person name="Murphy C."/>
            <person name="Pearson M."/>
            <person name="Poon T.W."/>
            <person name="Priest M."/>
            <person name="Roberts A."/>
            <person name="Saif S."/>
            <person name="Shea T."/>
            <person name="Sisk P."/>
            <person name="Sykes S."/>
            <person name="Wortman J."/>
            <person name="Nusbaum C."/>
            <person name="Birren B."/>
        </authorList>
    </citation>
    <scope>NUCLEOTIDE SEQUENCE [LARGE SCALE GENOMIC DNA]</scope>
    <source>
        <strain evidence="2 3">CBS 119918</strain>
    </source>
</reference>
<dbReference type="VEuPathDB" id="FungiDB:A1O9_05404"/>
<dbReference type="GeneID" id="25280330"/>
<name>A0A072PCI1_9EURO</name>
<feature type="compositionally biased region" description="Polar residues" evidence="1">
    <location>
        <begin position="1"/>
        <end position="17"/>
    </location>
</feature>
<sequence length="94" mass="10449">RSLSTTTFLRANDSDATSGWKGRHGDEHAVKRDGLDVQSEQSHKAMKKHESLEDGSQAISRQDEGDNNKRAKEDHPKAPDPVIGMNDERGKVRV</sequence>
<comment type="caution">
    <text evidence="2">The sequence shown here is derived from an EMBL/GenBank/DDBJ whole genome shotgun (WGS) entry which is preliminary data.</text>
</comment>
<dbReference type="OrthoDB" id="3945172at2759"/>
<dbReference type="AlphaFoldDB" id="A0A072PCI1"/>
<feature type="non-terminal residue" evidence="2">
    <location>
        <position position="1"/>
    </location>
</feature>
<dbReference type="HOGENOM" id="CLU_120062_0_1_1"/>
<protein>
    <submittedName>
        <fullName evidence="2">Uncharacterized protein</fullName>
    </submittedName>
</protein>
<dbReference type="Proteomes" id="UP000027920">
    <property type="component" value="Unassembled WGS sequence"/>
</dbReference>
<evidence type="ECO:0000256" key="1">
    <source>
        <dbReference type="SAM" id="MobiDB-lite"/>
    </source>
</evidence>
<evidence type="ECO:0000313" key="2">
    <source>
        <dbReference type="EMBL" id="KEF57487.1"/>
    </source>
</evidence>
<feature type="compositionally biased region" description="Basic and acidic residues" evidence="1">
    <location>
        <begin position="61"/>
        <end position="78"/>
    </location>
</feature>
<gene>
    <name evidence="2" type="ORF">A1O9_05404</name>
</gene>
<feature type="region of interest" description="Disordered" evidence="1">
    <location>
        <begin position="1"/>
        <end position="94"/>
    </location>
</feature>
<feature type="compositionally biased region" description="Basic and acidic residues" evidence="1">
    <location>
        <begin position="23"/>
        <end position="35"/>
    </location>
</feature>
<accession>A0A072PCI1</accession>
<organism evidence="2 3">
    <name type="scientific">Exophiala aquamarina CBS 119918</name>
    <dbReference type="NCBI Taxonomy" id="1182545"/>
    <lineage>
        <taxon>Eukaryota</taxon>
        <taxon>Fungi</taxon>
        <taxon>Dikarya</taxon>
        <taxon>Ascomycota</taxon>
        <taxon>Pezizomycotina</taxon>
        <taxon>Eurotiomycetes</taxon>
        <taxon>Chaetothyriomycetidae</taxon>
        <taxon>Chaetothyriales</taxon>
        <taxon>Herpotrichiellaceae</taxon>
        <taxon>Exophiala</taxon>
    </lineage>
</organism>
<dbReference type="EMBL" id="AMGV01000004">
    <property type="protein sequence ID" value="KEF57487.1"/>
    <property type="molecule type" value="Genomic_DNA"/>
</dbReference>
<evidence type="ECO:0000313" key="3">
    <source>
        <dbReference type="Proteomes" id="UP000027920"/>
    </source>
</evidence>
<proteinExistence type="predicted"/>
<dbReference type="RefSeq" id="XP_013260077.1">
    <property type="nucleotide sequence ID" value="XM_013404623.1"/>
</dbReference>
<feature type="non-terminal residue" evidence="2">
    <location>
        <position position="94"/>
    </location>
</feature>